<gene>
    <name evidence="5" type="ORF">C5Y93_07230</name>
    <name evidence="4" type="ORF">C5Y98_30280</name>
</gene>
<feature type="domain" description="DUF1549" evidence="2">
    <location>
        <begin position="50"/>
        <end position="233"/>
    </location>
</feature>
<protein>
    <recommendedName>
        <fullName evidence="8">DUF1553 domain-containing protein</fullName>
    </recommendedName>
</protein>
<accession>A0A2S8F2M2</accession>
<evidence type="ECO:0000259" key="2">
    <source>
        <dbReference type="Pfam" id="PF07583"/>
    </source>
</evidence>
<feature type="chain" id="PRO_5036049934" description="DUF1553 domain-containing protein" evidence="1">
    <location>
        <begin position="38"/>
        <end position="529"/>
    </location>
</feature>
<dbReference type="Proteomes" id="UP000237819">
    <property type="component" value="Unassembled WGS sequence"/>
</dbReference>
<feature type="domain" description="DUF1553" evidence="3">
    <location>
        <begin position="279"/>
        <end position="409"/>
    </location>
</feature>
<reference evidence="6 7" key="1">
    <citation type="submission" date="2018-02" db="EMBL/GenBank/DDBJ databases">
        <title>Comparative genomes isolates from brazilian mangrove.</title>
        <authorList>
            <person name="Araujo J.E."/>
            <person name="Taketani R.G."/>
            <person name="Silva M.C.P."/>
            <person name="Loureco M.V."/>
            <person name="Andreote F.D."/>
        </authorList>
    </citation>
    <scope>NUCLEOTIDE SEQUENCE [LARGE SCALE GENOMIC DNA]</scope>
    <source>
        <strain evidence="4 7">NAP PRIS-MGV</strain>
        <strain evidence="5 6">Nap-Phe MGV</strain>
    </source>
</reference>
<sequence>MREYRTSLLLPRCAMSRTYLICLALLLCNLPIATAIAEEAGDRAAQMTARIDQLLLERLASAGVEPAPAADDGEFLRRAYLDLNGTIPPVAIARDYLADSSPDKRRKLIDRLLASPAFASHLASTWREVILKPTEDFQQLQNQFALQAWLRDQFADNARYDRIVEQFITASSERDGPVYFYDSLDLKPEQLAAETSRIFLGLHIQCAECHDHPFDSWKQRDFWGYAAFFARVEKQDGNMGRLSVVDRESGEVKIPESDETVAPLYPGGGEPSNRFGGTRRQKLAVWMVARDNPYTARRAVNWAWAHLFGRGLVEPVDDLSPINAPSHPELMDELTQYFIESGFDLRELLRTIALTDAYARSSQSVEGQRPELFAGMAIKSLSPEQLYDSILRLGLIKEEVADPNGQPGLLANQSQQRLQFVARMRTVSLDRTDFETGAPQALALMNGPPVALATAPETSGFLKSLEAPFFSDEQRVELIALAAYSRKPTDDERQRFGEYLAAASPNEKKQALGDLLWAVAASAEFMLNH</sequence>
<keyword evidence="1" id="KW-0732">Signal</keyword>
<dbReference type="PANTHER" id="PTHR35889">
    <property type="entry name" value="CYCLOINULO-OLIGOSACCHARIDE FRUCTANOTRANSFERASE-RELATED"/>
    <property type="match status" value="1"/>
</dbReference>
<feature type="signal peptide" evidence="1">
    <location>
        <begin position="1"/>
        <end position="37"/>
    </location>
</feature>
<evidence type="ECO:0000313" key="7">
    <source>
        <dbReference type="Proteomes" id="UP000239388"/>
    </source>
</evidence>
<dbReference type="PANTHER" id="PTHR35889:SF3">
    <property type="entry name" value="F-BOX DOMAIN-CONTAINING PROTEIN"/>
    <property type="match status" value="1"/>
</dbReference>
<dbReference type="EMBL" id="PUHZ01000007">
    <property type="protein sequence ID" value="PQO46937.1"/>
    <property type="molecule type" value="Genomic_DNA"/>
</dbReference>
<dbReference type="EMBL" id="PUIB01000031">
    <property type="protein sequence ID" value="PQO26428.1"/>
    <property type="molecule type" value="Genomic_DNA"/>
</dbReference>
<evidence type="ECO:0000313" key="5">
    <source>
        <dbReference type="EMBL" id="PQO46937.1"/>
    </source>
</evidence>
<proteinExistence type="predicted"/>
<dbReference type="InterPro" id="IPR011444">
    <property type="entry name" value="DUF1549"/>
</dbReference>
<dbReference type="InterPro" id="IPR022655">
    <property type="entry name" value="DUF1553"/>
</dbReference>
<dbReference type="Proteomes" id="UP000239388">
    <property type="component" value="Unassembled WGS sequence"/>
</dbReference>
<dbReference type="Pfam" id="PF07587">
    <property type="entry name" value="PSD1"/>
    <property type="match status" value="1"/>
</dbReference>
<evidence type="ECO:0008006" key="8">
    <source>
        <dbReference type="Google" id="ProtNLM"/>
    </source>
</evidence>
<evidence type="ECO:0000259" key="3">
    <source>
        <dbReference type="Pfam" id="PF07587"/>
    </source>
</evidence>
<name>A0A2S8F2M2_9BACT</name>
<evidence type="ECO:0000313" key="6">
    <source>
        <dbReference type="Proteomes" id="UP000237819"/>
    </source>
</evidence>
<dbReference type="Pfam" id="PF07583">
    <property type="entry name" value="PSCyt2"/>
    <property type="match status" value="1"/>
</dbReference>
<dbReference type="AlphaFoldDB" id="A0A2S8F2M2"/>
<organism evidence="4 7">
    <name type="scientific">Blastopirellula marina</name>
    <dbReference type="NCBI Taxonomy" id="124"/>
    <lineage>
        <taxon>Bacteria</taxon>
        <taxon>Pseudomonadati</taxon>
        <taxon>Planctomycetota</taxon>
        <taxon>Planctomycetia</taxon>
        <taxon>Pirellulales</taxon>
        <taxon>Pirellulaceae</taxon>
        <taxon>Blastopirellula</taxon>
    </lineage>
</organism>
<evidence type="ECO:0000313" key="4">
    <source>
        <dbReference type="EMBL" id="PQO26428.1"/>
    </source>
</evidence>
<evidence type="ECO:0000256" key="1">
    <source>
        <dbReference type="SAM" id="SignalP"/>
    </source>
</evidence>
<comment type="caution">
    <text evidence="4">The sequence shown here is derived from an EMBL/GenBank/DDBJ whole genome shotgun (WGS) entry which is preliminary data.</text>
</comment>